<gene>
    <name evidence="2" type="ORF">FVEG_14970</name>
</gene>
<organism evidence="2 3">
    <name type="scientific">Gibberella moniliformis (strain M3125 / FGSC 7600)</name>
    <name type="common">Maize ear and stalk rot fungus</name>
    <name type="synonym">Fusarium verticillioides</name>
    <dbReference type="NCBI Taxonomy" id="334819"/>
    <lineage>
        <taxon>Eukaryota</taxon>
        <taxon>Fungi</taxon>
        <taxon>Dikarya</taxon>
        <taxon>Ascomycota</taxon>
        <taxon>Pezizomycotina</taxon>
        <taxon>Sordariomycetes</taxon>
        <taxon>Hypocreomycetidae</taxon>
        <taxon>Hypocreales</taxon>
        <taxon>Nectriaceae</taxon>
        <taxon>Fusarium</taxon>
        <taxon>Fusarium fujikuroi species complex</taxon>
    </lineage>
</organism>
<dbReference type="VEuPathDB" id="FungiDB:FVEG_14970"/>
<proteinExistence type="predicted"/>
<evidence type="ECO:0000313" key="2">
    <source>
        <dbReference type="EMBL" id="EWG39007.1"/>
    </source>
</evidence>
<dbReference type="RefSeq" id="XP_018745198.1">
    <property type="nucleotide sequence ID" value="XM_018904026.1"/>
</dbReference>
<evidence type="ECO:0000313" key="3">
    <source>
        <dbReference type="Proteomes" id="UP000009096"/>
    </source>
</evidence>
<dbReference type="EMBL" id="CM000583">
    <property type="protein sequence ID" value="EWG39007.1"/>
    <property type="molecule type" value="Genomic_DNA"/>
</dbReference>
<protein>
    <submittedName>
        <fullName evidence="2">Uncharacterized protein</fullName>
    </submittedName>
</protein>
<dbReference type="EMBL" id="DS022243">
    <property type="protein sequence ID" value="EWG39007.1"/>
    <property type="molecule type" value="Genomic_DNA"/>
</dbReference>
<dbReference type="Proteomes" id="UP000009096">
    <property type="component" value="Chromosome 6"/>
</dbReference>
<reference evidence="2 3" key="1">
    <citation type="journal article" date="2010" name="Nature">
        <title>Comparative genomics reveals mobile pathogenicity chromosomes in Fusarium.</title>
        <authorList>
            <person name="Ma L.J."/>
            <person name="van der Does H.C."/>
            <person name="Borkovich K.A."/>
            <person name="Coleman J.J."/>
            <person name="Daboussi M.J."/>
            <person name="Di Pietro A."/>
            <person name="Dufresne M."/>
            <person name="Freitag M."/>
            <person name="Grabherr M."/>
            <person name="Henrissat B."/>
            <person name="Houterman P.M."/>
            <person name="Kang S."/>
            <person name="Shim W.B."/>
            <person name="Woloshuk C."/>
            <person name="Xie X."/>
            <person name="Xu J.R."/>
            <person name="Antoniw J."/>
            <person name="Baker S.E."/>
            <person name="Bluhm B.H."/>
            <person name="Breakspear A."/>
            <person name="Brown D.W."/>
            <person name="Butchko R.A."/>
            <person name="Chapman S."/>
            <person name="Coulson R."/>
            <person name="Coutinho P.M."/>
            <person name="Danchin E.G."/>
            <person name="Diener A."/>
            <person name="Gale L.R."/>
            <person name="Gardiner D.M."/>
            <person name="Goff S."/>
            <person name="Hammond-Kosack K.E."/>
            <person name="Hilburn K."/>
            <person name="Hua-Van A."/>
            <person name="Jonkers W."/>
            <person name="Kazan K."/>
            <person name="Kodira C.D."/>
            <person name="Koehrsen M."/>
            <person name="Kumar L."/>
            <person name="Lee Y.H."/>
            <person name="Li L."/>
            <person name="Manners J.M."/>
            <person name="Miranda-Saavedra D."/>
            <person name="Mukherjee M."/>
            <person name="Park G."/>
            <person name="Park J."/>
            <person name="Park S.Y."/>
            <person name="Proctor R.H."/>
            <person name="Regev A."/>
            <person name="Ruiz-Roldan M.C."/>
            <person name="Sain D."/>
            <person name="Sakthikumar S."/>
            <person name="Sykes S."/>
            <person name="Schwartz D.C."/>
            <person name="Turgeon B.G."/>
            <person name="Wapinski I."/>
            <person name="Yoder O."/>
            <person name="Young S."/>
            <person name="Zeng Q."/>
            <person name="Zhou S."/>
            <person name="Galagan J."/>
            <person name="Cuomo C.A."/>
            <person name="Kistler H.C."/>
            <person name="Rep M."/>
        </authorList>
    </citation>
    <scope>NUCLEOTIDE SEQUENCE [LARGE SCALE GENOMIC DNA]</scope>
    <source>
        <strain evidence="3">M3125 / FGSC 7600</strain>
    </source>
</reference>
<dbReference type="AlphaFoldDB" id="W7M287"/>
<dbReference type="GeneID" id="30071846"/>
<evidence type="ECO:0000256" key="1">
    <source>
        <dbReference type="SAM" id="MobiDB-lite"/>
    </source>
</evidence>
<name>W7M287_GIBM7</name>
<feature type="region of interest" description="Disordered" evidence="1">
    <location>
        <begin position="1"/>
        <end position="31"/>
    </location>
</feature>
<keyword evidence="3" id="KW-1185">Reference proteome</keyword>
<accession>W7M287</accession>
<dbReference type="KEGG" id="fvr:FVEG_14970"/>
<sequence>MRWKSHSMRSQGKESRNRIRSNPIDSSLKTRPPVGIPIYTNALPIPITGPPRPLQRIPYMWPIDQLRSPGSHGRRLLTTASDFKGPGPFSTCTYATESGRGNATCSRDEHSGLCFCPTPQAMTLCVCIPYYASLEGIIWDFQTLIKLISSFLFIN</sequence>